<reference evidence="2" key="1">
    <citation type="journal article" date="2008" name="Nat. Genet.">
        <title>The Pristionchus pacificus genome provides a unique perspective on nematode lifestyle and parasitism.</title>
        <authorList>
            <person name="Dieterich C."/>
            <person name="Clifton S.W."/>
            <person name="Schuster L.N."/>
            <person name="Chinwalla A."/>
            <person name="Delehaunty K."/>
            <person name="Dinkelacker I."/>
            <person name="Fulton L."/>
            <person name="Fulton R."/>
            <person name="Godfrey J."/>
            <person name="Minx P."/>
            <person name="Mitreva M."/>
            <person name="Roeseler W."/>
            <person name="Tian H."/>
            <person name="Witte H."/>
            <person name="Yang S.P."/>
            <person name="Wilson R.K."/>
            <person name="Sommer R.J."/>
        </authorList>
    </citation>
    <scope>NUCLEOTIDE SEQUENCE [LARGE SCALE GENOMIC DNA]</scope>
    <source>
        <strain evidence="2">PS312</strain>
    </source>
</reference>
<gene>
    <name evidence="1" type="primary">WBGene00278399</name>
</gene>
<evidence type="ECO:0000313" key="2">
    <source>
        <dbReference type="Proteomes" id="UP000005239"/>
    </source>
</evidence>
<reference evidence="1" key="2">
    <citation type="submission" date="2022-06" db="UniProtKB">
        <authorList>
            <consortium name="EnsemblMetazoa"/>
        </authorList>
    </citation>
    <scope>IDENTIFICATION</scope>
    <source>
        <strain evidence="1">PS312</strain>
    </source>
</reference>
<accession>A0A2A6BIR8</accession>
<dbReference type="AlphaFoldDB" id="A0A2A6BIR8"/>
<protein>
    <submittedName>
        <fullName evidence="1">Uncharacterized protein</fullName>
    </submittedName>
</protein>
<dbReference type="PANTHER" id="PTHR45830">
    <property type="entry name" value="SERPENTINE RECEPTOR, CLASS I"/>
    <property type="match status" value="1"/>
</dbReference>
<sequence>MHDPLAFGLDWDRDYLVEIAKRFRLIYLPIVLIVHPFVIFVVLKKDFMRFDYKIGYVCHTVRNQRLVEKLKEFPKDQIIAFRIINGHSQLLMICFDVYNCLLYQLYPLLPLPVFICTGLLCETADPTTLLVILSFWTVVVCLPCHFLMIRMHQRMLHCGDPLRVSASTQAVILTFLSATLFANVIGFLRWTNYAVVWARKYTSNFLVLGKWVGDIGFFSYELASTSKVLGTKILTTEIILKLNVLHRAHASAGYNFNQFYVLPISELPCDLQDWERKDGARRWIINLGGQIQHFQNFQSNITLHAQLQLVHSLNRQFGTAVQIFPIQELRRKWHNIQSLESHFQAVSALTFFVSPLLVLFFGLYAYRESWNCPPALAAALRFTFM</sequence>
<proteinExistence type="predicted"/>
<dbReference type="EnsemblMetazoa" id="PPA40030.1">
    <property type="protein sequence ID" value="PPA40030.1"/>
    <property type="gene ID" value="WBGene00278399"/>
</dbReference>
<organism evidence="1 2">
    <name type="scientific">Pristionchus pacificus</name>
    <name type="common">Parasitic nematode worm</name>
    <dbReference type="NCBI Taxonomy" id="54126"/>
    <lineage>
        <taxon>Eukaryota</taxon>
        <taxon>Metazoa</taxon>
        <taxon>Ecdysozoa</taxon>
        <taxon>Nematoda</taxon>
        <taxon>Chromadorea</taxon>
        <taxon>Rhabditida</taxon>
        <taxon>Rhabditina</taxon>
        <taxon>Diplogasteromorpha</taxon>
        <taxon>Diplogasteroidea</taxon>
        <taxon>Neodiplogasteridae</taxon>
        <taxon>Pristionchus</taxon>
    </lineage>
</organism>
<evidence type="ECO:0000313" key="1">
    <source>
        <dbReference type="EnsemblMetazoa" id="PPA40030.1"/>
    </source>
</evidence>
<accession>A0A8R1UYI4</accession>
<dbReference type="PANTHER" id="PTHR45830:SF15">
    <property type="entry name" value="SERPENTINE RECEPTOR, CLASS I"/>
    <property type="match status" value="1"/>
</dbReference>
<keyword evidence="2" id="KW-1185">Reference proteome</keyword>
<dbReference type="Proteomes" id="UP000005239">
    <property type="component" value="Unassembled WGS sequence"/>
</dbReference>
<name>A0A2A6BIR8_PRIPA</name>